<dbReference type="AlphaFoldDB" id="A0A0C2CGV9"/>
<organism evidence="2 3">
    <name type="scientific">Ancylostoma duodenale</name>
    <dbReference type="NCBI Taxonomy" id="51022"/>
    <lineage>
        <taxon>Eukaryota</taxon>
        <taxon>Metazoa</taxon>
        <taxon>Ecdysozoa</taxon>
        <taxon>Nematoda</taxon>
        <taxon>Chromadorea</taxon>
        <taxon>Rhabditida</taxon>
        <taxon>Rhabditina</taxon>
        <taxon>Rhabditomorpha</taxon>
        <taxon>Strongyloidea</taxon>
        <taxon>Ancylostomatidae</taxon>
        <taxon>Ancylostomatinae</taxon>
        <taxon>Ancylostoma</taxon>
    </lineage>
</organism>
<evidence type="ECO:0000256" key="1">
    <source>
        <dbReference type="SAM" id="SignalP"/>
    </source>
</evidence>
<dbReference type="OrthoDB" id="5871408at2759"/>
<proteinExistence type="predicted"/>
<protein>
    <submittedName>
        <fullName evidence="2">Uncharacterized protein</fullName>
    </submittedName>
</protein>
<dbReference type="Proteomes" id="UP000054047">
    <property type="component" value="Unassembled WGS sequence"/>
</dbReference>
<evidence type="ECO:0000313" key="2">
    <source>
        <dbReference type="EMBL" id="KIH55618.1"/>
    </source>
</evidence>
<evidence type="ECO:0000313" key="3">
    <source>
        <dbReference type="Proteomes" id="UP000054047"/>
    </source>
</evidence>
<dbReference type="PANTHER" id="PTHR46671:SF7">
    <property type="entry name" value="CORE-2_I-BRANCHING ENZYME"/>
    <property type="match status" value="1"/>
</dbReference>
<feature type="chain" id="PRO_5002163645" evidence="1">
    <location>
        <begin position="19"/>
        <end position="170"/>
    </location>
</feature>
<sequence length="170" mass="20091">MMLRIRAVKLLLIGSVMATMLALYSYQEEKFYRSLLVGGRHQLQKKGHLGALFKKPRKRFAKLRKVLDEHVKKQKLMQRLMHTPDPYILDNHEQPSYRPLRRLETAHVDCGRVLNGDEDYIAFIANNRPVLIHKYEERSCEMIRHSIVPPTQMKKMMFGVAFARVVYRKQ</sequence>
<keyword evidence="1" id="KW-0732">Signal</keyword>
<feature type="signal peptide" evidence="1">
    <location>
        <begin position="1"/>
        <end position="18"/>
    </location>
</feature>
<dbReference type="EMBL" id="KN737032">
    <property type="protein sequence ID" value="KIH55618.1"/>
    <property type="molecule type" value="Genomic_DNA"/>
</dbReference>
<keyword evidence="3" id="KW-1185">Reference proteome</keyword>
<reference evidence="2 3" key="1">
    <citation type="submission" date="2013-12" db="EMBL/GenBank/DDBJ databases">
        <title>Draft genome of the parsitic nematode Ancylostoma duodenale.</title>
        <authorList>
            <person name="Mitreva M."/>
        </authorList>
    </citation>
    <scope>NUCLEOTIDE SEQUENCE [LARGE SCALE GENOMIC DNA]</scope>
    <source>
        <strain evidence="2 3">Zhejiang</strain>
    </source>
</reference>
<gene>
    <name evidence="2" type="ORF">ANCDUO_14220</name>
</gene>
<dbReference type="PANTHER" id="PTHR46671">
    <property type="entry name" value="PROTEIN CBG11221"/>
    <property type="match status" value="1"/>
</dbReference>
<name>A0A0C2CGV9_9BILA</name>
<accession>A0A0C2CGV9</accession>